<dbReference type="Gene3D" id="2.60.120.620">
    <property type="entry name" value="q2cbj1_9rhob like domain"/>
    <property type="match status" value="1"/>
</dbReference>
<dbReference type="Pfam" id="PF05721">
    <property type="entry name" value="PhyH"/>
    <property type="match status" value="1"/>
</dbReference>
<evidence type="ECO:0000313" key="2">
    <source>
        <dbReference type="Proteomes" id="UP001447516"/>
    </source>
</evidence>
<sequence length="293" mass="33394">MTVIFSGPLLTDEERRTRLYEGQVFLYPARPESLALIEFARELIGDAFGGLDPETAQYDLPVEKFAAILAELKPKFIHHPRAKELLRALLLSFGCDADRTYFDVPRMRSSTSDDYLTTGIAYAFHPHRDTWYSAPLSQVNWWIPIYKVVPENVMTFHPRYWSTPVKNGSARYDYYEWNRTSRFNAAQHIGTDTREQPKPEEPIELEPRVTLVPEPGGVMVFSGNQLHSSVPNTSGKTRFSIDFRTVNVDDVIARREAPNVDCACTGTTLRDFLRVSDLERLPEDVALAYEGKG</sequence>
<dbReference type="GO" id="GO:0051213">
    <property type="term" value="F:dioxygenase activity"/>
    <property type="evidence" value="ECO:0007669"/>
    <property type="project" value="UniProtKB-KW"/>
</dbReference>
<protein>
    <submittedName>
        <fullName evidence="1">Phytanoyl-CoA dioxygenase family protein</fullName>
    </submittedName>
</protein>
<keyword evidence="2" id="KW-1185">Reference proteome</keyword>
<dbReference type="RefSeq" id="WP_346224924.1">
    <property type="nucleotide sequence ID" value="NZ_JBDJAW010000004.1"/>
</dbReference>
<proteinExistence type="predicted"/>
<comment type="caution">
    <text evidence="1">The sequence shown here is derived from an EMBL/GenBank/DDBJ whole genome shotgun (WGS) entry which is preliminary data.</text>
</comment>
<accession>A0ABV0AHP2</accession>
<organism evidence="1 2">
    <name type="scientific">Microbispora maris</name>
    <dbReference type="NCBI Taxonomy" id="3144104"/>
    <lineage>
        <taxon>Bacteria</taxon>
        <taxon>Bacillati</taxon>
        <taxon>Actinomycetota</taxon>
        <taxon>Actinomycetes</taxon>
        <taxon>Streptosporangiales</taxon>
        <taxon>Streptosporangiaceae</taxon>
        <taxon>Microbispora</taxon>
    </lineage>
</organism>
<reference evidence="1 2" key="1">
    <citation type="submission" date="2024-05" db="EMBL/GenBank/DDBJ databases">
        <title>Microbispora sp.ZYX-F-249.</title>
        <authorList>
            <person name="Xie H."/>
        </authorList>
    </citation>
    <scope>NUCLEOTIDE SEQUENCE [LARGE SCALE GENOMIC DNA]</scope>
    <source>
        <strain evidence="1 2">ZYX-F-249</strain>
    </source>
</reference>
<dbReference type="Proteomes" id="UP001447516">
    <property type="component" value="Unassembled WGS sequence"/>
</dbReference>
<evidence type="ECO:0000313" key="1">
    <source>
        <dbReference type="EMBL" id="MEN3534849.1"/>
    </source>
</evidence>
<gene>
    <name evidence="1" type="ORF">AAH991_07040</name>
</gene>
<dbReference type="SUPFAM" id="SSF51197">
    <property type="entry name" value="Clavaminate synthase-like"/>
    <property type="match status" value="1"/>
</dbReference>
<keyword evidence="1" id="KW-0223">Dioxygenase</keyword>
<keyword evidence="1" id="KW-0560">Oxidoreductase</keyword>
<dbReference type="InterPro" id="IPR008775">
    <property type="entry name" value="Phytyl_CoA_dOase-like"/>
</dbReference>
<dbReference type="EMBL" id="JBDJAW010000004">
    <property type="protein sequence ID" value="MEN3534849.1"/>
    <property type="molecule type" value="Genomic_DNA"/>
</dbReference>
<name>A0ABV0AHP2_9ACTN</name>